<dbReference type="GO" id="GO:0016614">
    <property type="term" value="F:oxidoreductase activity, acting on CH-OH group of donors"/>
    <property type="evidence" value="ECO:0007669"/>
    <property type="project" value="UniProtKB-ARBA"/>
</dbReference>
<dbReference type="PANTHER" id="PTHR48107:SF16">
    <property type="entry name" value="NADPH-DEPENDENT ALDEHYDE REDUCTASE 1, CHLOROPLASTIC"/>
    <property type="match status" value="1"/>
</dbReference>
<sequence length="288" mass="31157">MFLSFLIRMVLPTVFYLEAMMFSDILVDSLYGNYVMAKLNGRTVLVTGASRGIGRAIAEGFAREGADVAINYASDKSAAVEVLDIVRALGRRAEIYQANVGIEVQCNTMCDKILKDFGRLDTLINNAGMGSAAINRPLIADATNDQWDALFAVNFWGPVYLCRRLVPVLREANRSDIIMISSTSAQAMPSGSGVYSVSKSAVETMAHTLAREEKKHGMRVNIIAPGLVDTDMGRRIVEVTGKGDIADRASSSPFGFVCTPDDIAATALHLCSEAGRYITNQRITISGD</sequence>
<dbReference type="InterPro" id="IPR002347">
    <property type="entry name" value="SDR_fam"/>
</dbReference>
<dbReference type="SUPFAM" id="SSF51735">
    <property type="entry name" value="NAD(P)-binding Rossmann-fold domains"/>
    <property type="match status" value="1"/>
</dbReference>
<dbReference type="PRINTS" id="PR00081">
    <property type="entry name" value="GDHRDH"/>
</dbReference>
<dbReference type="EMBL" id="SHAG01000011">
    <property type="protein sequence ID" value="RZO76462.1"/>
    <property type="molecule type" value="Genomic_DNA"/>
</dbReference>
<name>A0A520S1W6_9GAMM</name>
<protein>
    <submittedName>
        <fullName evidence="4">SDR family oxidoreductase</fullName>
    </submittedName>
</protein>
<dbReference type="Pfam" id="PF13561">
    <property type="entry name" value="adh_short_C2"/>
    <property type="match status" value="1"/>
</dbReference>
<dbReference type="Proteomes" id="UP000316199">
    <property type="component" value="Unassembled WGS sequence"/>
</dbReference>
<dbReference type="PANTHER" id="PTHR48107">
    <property type="entry name" value="NADPH-DEPENDENT ALDEHYDE REDUCTASE-LIKE PROTEIN, CHLOROPLASTIC-RELATED"/>
    <property type="match status" value="1"/>
</dbReference>
<comment type="caution">
    <text evidence="4">The sequence shown here is derived from an EMBL/GenBank/DDBJ whole genome shotgun (WGS) entry which is preliminary data.</text>
</comment>
<dbReference type="InterPro" id="IPR036291">
    <property type="entry name" value="NAD(P)-bd_dom_sf"/>
</dbReference>
<dbReference type="SMART" id="SM00822">
    <property type="entry name" value="PKS_KR"/>
    <property type="match status" value="1"/>
</dbReference>
<evidence type="ECO:0000313" key="4">
    <source>
        <dbReference type="EMBL" id="RZO76462.1"/>
    </source>
</evidence>
<dbReference type="InterPro" id="IPR057326">
    <property type="entry name" value="KR_dom"/>
</dbReference>
<proteinExistence type="inferred from homology"/>
<organism evidence="4 5">
    <name type="scientific">OM182 bacterium</name>
    <dbReference type="NCBI Taxonomy" id="2510334"/>
    <lineage>
        <taxon>Bacteria</taxon>
        <taxon>Pseudomonadati</taxon>
        <taxon>Pseudomonadota</taxon>
        <taxon>Gammaproteobacteria</taxon>
        <taxon>OMG group</taxon>
        <taxon>OM182 clade</taxon>
    </lineage>
</organism>
<gene>
    <name evidence="4" type="ORF">EVA68_04050</name>
</gene>
<evidence type="ECO:0000313" key="5">
    <source>
        <dbReference type="Proteomes" id="UP000316199"/>
    </source>
</evidence>
<evidence type="ECO:0000256" key="2">
    <source>
        <dbReference type="ARBA" id="ARBA00023002"/>
    </source>
</evidence>
<dbReference type="AlphaFoldDB" id="A0A520S1W6"/>
<evidence type="ECO:0000259" key="3">
    <source>
        <dbReference type="SMART" id="SM00822"/>
    </source>
</evidence>
<reference evidence="4 5" key="1">
    <citation type="submission" date="2019-02" db="EMBL/GenBank/DDBJ databases">
        <title>Prokaryotic population dynamics and viral predation in marine succession experiment using metagenomics: the confinement effect.</title>
        <authorList>
            <person name="Haro-Moreno J.M."/>
            <person name="Rodriguez-Valera F."/>
            <person name="Lopez-Perez M."/>
        </authorList>
    </citation>
    <scope>NUCLEOTIDE SEQUENCE [LARGE SCALE GENOMIC DNA]</scope>
    <source>
        <strain evidence="4">MED-G157</strain>
    </source>
</reference>
<dbReference type="PROSITE" id="PS00061">
    <property type="entry name" value="ADH_SHORT"/>
    <property type="match status" value="1"/>
</dbReference>
<dbReference type="CDD" id="cd05233">
    <property type="entry name" value="SDR_c"/>
    <property type="match status" value="1"/>
</dbReference>
<feature type="domain" description="Ketoreductase" evidence="3">
    <location>
        <begin position="42"/>
        <end position="231"/>
    </location>
</feature>
<dbReference type="FunFam" id="3.40.50.720:FF:000084">
    <property type="entry name" value="Short-chain dehydrogenase reductase"/>
    <property type="match status" value="1"/>
</dbReference>
<dbReference type="PRINTS" id="PR00080">
    <property type="entry name" value="SDRFAMILY"/>
</dbReference>
<dbReference type="Gene3D" id="3.40.50.720">
    <property type="entry name" value="NAD(P)-binding Rossmann-like Domain"/>
    <property type="match status" value="1"/>
</dbReference>
<evidence type="ECO:0000256" key="1">
    <source>
        <dbReference type="ARBA" id="ARBA00006484"/>
    </source>
</evidence>
<comment type="similarity">
    <text evidence="1">Belongs to the short-chain dehydrogenases/reductases (SDR) family.</text>
</comment>
<accession>A0A520S1W6</accession>
<dbReference type="InterPro" id="IPR020904">
    <property type="entry name" value="Sc_DH/Rdtase_CS"/>
</dbReference>
<keyword evidence="2" id="KW-0560">Oxidoreductase</keyword>